<feature type="signal peptide" evidence="16">
    <location>
        <begin position="1"/>
        <end position="22"/>
    </location>
</feature>
<dbReference type="EMBL" id="JAPDUS010000004">
    <property type="protein sequence ID" value="MCW4092605.1"/>
    <property type="molecule type" value="Genomic_DNA"/>
</dbReference>
<evidence type="ECO:0000313" key="25">
    <source>
        <dbReference type="Proteomes" id="UP001204486"/>
    </source>
</evidence>
<feature type="domain" description="SLBB" evidence="18">
    <location>
        <begin position="149"/>
        <end position="228"/>
    </location>
</feature>
<evidence type="ECO:0000313" key="23">
    <source>
        <dbReference type="Proteomes" id="UP000283872"/>
    </source>
</evidence>
<evidence type="ECO:0000313" key="21">
    <source>
        <dbReference type="EMBL" id="RGS14435.1"/>
    </source>
</evidence>
<feature type="domain" description="Polysaccharide export protein N-terminal" evidence="17">
    <location>
        <begin position="45"/>
        <end position="144"/>
    </location>
</feature>
<dbReference type="RefSeq" id="WP_117587379.1">
    <property type="nucleotide sequence ID" value="NZ_JANDWK010000008.1"/>
</dbReference>
<evidence type="ECO:0000259" key="17">
    <source>
        <dbReference type="Pfam" id="PF02563"/>
    </source>
</evidence>
<comment type="caution">
    <text evidence="19">The sequence shown here is derived from an EMBL/GenBank/DDBJ whole genome shotgun (WGS) entry which is preliminary data.</text>
</comment>
<dbReference type="EMBL" id="QRVA01000026">
    <property type="protein sequence ID" value="RGS14435.1"/>
    <property type="molecule type" value="Genomic_DNA"/>
</dbReference>
<keyword evidence="9" id="KW-0406">Ion transport</keyword>
<dbReference type="PANTHER" id="PTHR33619">
    <property type="entry name" value="POLYSACCHARIDE EXPORT PROTEIN GFCE-RELATED"/>
    <property type="match status" value="1"/>
</dbReference>
<comment type="similarity">
    <text evidence="2">Belongs to the BexD/CtrA/VexA family.</text>
</comment>
<gene>
    <name evidence="22" type="ORF">DWX90_05815</name>
    <name evidence="21" type="ORF">DWY11_10595</name>
    <name evidence="19" type="ORF">NNC55_04675</name>
    <name evidence="20" type="ORF">ONT05_03365</name>
</gene>
<evidence type="ECO:0000256" key="9">
    <source>
        <dbReference type="ARBA" id="ARBA00023065"/>
    </source>
</evidence>
<dbReference type="GO" id="GO:0015288">
    <property type="term" value="F:porin activity"/>
    <property type="evidence" value="ECO:0007669"/>
    <property type="project" value="UniProtKB-KW"/>
</dbReference>
<keyword evidence="12" id="KW-0564">Palmitate</keyword>
<keyword evidence="14" id="KW-0449">Lipoprotein</keyword>
<evidence type="ECO:0000256" key="14">
    <source>
        <dbReference type="ARBA" id="ARBA00023288"/>
    </source>
</evidence>
<proteinExistence type="inferred from homology"/>
<keyword evidence="6 15" id="KW-0812">Transmembrane</keyword>
<dbReference type="GO" id="GO:0009279">
    <property type="term" value="C:cell outer membrane"/>
    <property type="evidence" value="ECO:0007669"/>
    <property type="project" value="UniProtKB-SubCell"/>
</dbReference>
<dbReference type="GO" id="GO:0046930">
    <property type="term" value="C:pore complex"/>
    <property type="evidence" value="ECO:0007669"/>
    <property type="project" value="UniProtKB-KW"/>
</dbReference>
<keyword evidence="10" id="KW-0626">Porin</keyword>
<dbReference type="Proteomes" id="UP001204486">
    <property type="component" value="Unassembled WGS sequence"/>
</dbReference>
<dbReference type="EMBL" id="QRVN01000009">
    <property type="protein sequence ID" value="RGS47545.1"/>
    <property type="molecule type" value="Genomic_DNA"/>
</dbReference>
<name>A0A3E5DZJ0_9BACT</name>
<keyword evidence="4" id="KW-1134">Transmembrane beta strand</keyword>
<organism evidence="19 25">
    <name type="scientific">Segatella copri</name>
    <dbReference type="NCBI Taxonomy" id="165179"/>
    <lineage>
        <taxon>Bacteria</taxon>
        <taxon>Pseudomonadati</taxon>
        <taxon>Bacteroidota</taxon>
        <taxon>Bacteroidia</taxon>
        <taxon>Bacteroidales</taxon>
        <taxon>Prevotellaceae</taxon>
        <taxon>Segatella</taxon>
    </lineage>
</organism>
<evidence type="ECO:0000313" key="22">
    <source>
        <dbReference type="EMBL" id="RGS47545.1"/>
    </source>
</evidence>
<sequence>MKKLVSSVLVALTMLLVLGSCGSTKNVAYFQNADSISLAASRMLYEAKIMPKDELTITVITTDPKAAMPFNLSVSQTLGNSGQLSSGTGSLQGYLVDNSGNIEFPVVGTLHVGGLTKKQAEDLIKKKVKPYLAAKENPIVTVRMASYHVSVLGEVTKPGIISVPQEKMSILEALAQAGDLTIYGKRDNVLLIRQDAAGEKHTYRMNLNDANIINSPFYYLQQNDIIYVEPNKVKAQNSSIGSSTTLWFSAVGTLISIASLIVNILR</sequence>
<dbReference type="InterPro" id="IPR049712">
    <property type="entry name" value="Poly_export"/>
</dbReference>
<keyword evidence="7 16" id="KW-0732">Signal</keyword>
<dbReference type="Proteomes" id="UP001209074">
    <property type="component" value="Unassembled WGS sequence"/>
</dbReference>
<evidence type="ECO:0000256" key="11">
    <source>
        <dbReference type="ARBA" id="ARBA00023136"/>
    </source>
</evidence>
<accession>A0A3E5DZJ0</accession>
<evidence type="ECO:0000256" key="15">
    <source>
        <dbReference type="SAM" id="Phobius"/>
    </source>
</evidence>
<evidence type="ECO:0000313" key="24">
    <source>
        <dbReference type="Proteomes" id="UP000286113"/>
    </source>
</evidence>
<dbReference type="Pfam" id="PF22461">
    <property type="entry name" value="SLBB_2"/>
    <property type="match status" value="1"/>
</dbReference>
<evidence type="ECO:0000256" key="6">
    <source>
        <dbReference type="ARBA" id="ARBA00022692"/>
    </source>
</evidence>
<evidence type="ECO:0000256" key="2">
    <source>
        <dbReference type="ARBA" id="ARBA00009450"/>
    </source>
</evidence>
<evidence type="ECO:0000256" key="12">
    <source>
        <dbReference type="ARBA" id="ARBA00023139"/>
    </source>
</evidence>
<evidence type="ECO:0000256" key="10">
    <source>
        <dbReference type="ARBA" id="ARBA00023114"/>
    </source>
</evidence>
<reference evidence="23 24" key="1">
    <citation type="submission" date="2018-08" db="EMBL/GenBank/DDBJ databases">
        <title>A genome reference for cultivated species of the human gut microbiota.</title>
        <authorList>
            <person name="Zou Y."/>
            <person name="Xue W."/>
            <person name="Luo G."/>
        </authorList>
    </citation>
    <scope>NUCLEOTIDE SEQUENCE [LARGE SCALE GENOMIC DNA]</scope>
    <source>
        <strain evidence="22 24">AF22-1</strain>
        <strain evidence="21 23">AF24-12</strain>
    </source>
</reference>
<keyword evidence="11 15" id="KW-0472">Membrane</keyword>
<keyword evidence="5" id="KW-0762">Sugar transport</keyword>
<evidence type="ECO:0000256" key="8">
    <source>
        <dbReference type="ARBA" id="ARBA00023047"/>
    </source>
</evidence>
<feature type="transmembrane region" description="Helical" evidence="15">
    <location>
        <begin position="246"/>
        <end position="265"/>
    </location>
</feature>
<feature type="chain" id="PRO_5043182725" evidence="16">
    <location>
        <begin position="23"/>
        <end position="266"/>
    </location>
</feature>
<keyword evidence="13" id="KW-0998">Cell outer membrane</keyword>
<dbReference type="Proteomes" id="UP000283872">
    <property type="component" value="Unassembled WGS sequence"/>
</dbReference>
<evidence type="ECO:0000313" key="20">
    <source>
        <dbReference type="EMBL" id="MCW4092605.1"/>
    </source>
</evidence>
<keyword evidence="8" id="KW-0625">Polysaccharide transport</keyword>
<protein>
    <submittedName>
        <fullName evidence="19">Polysaccharide biosynthesis/export family protein</fullName>
    </submittedName>
    <submittedName>
        <fullName evidence="21">Polysaccharide export protein</fullName>
    </submittedName>
</protein>
<dbReference type="AlphaFoldDB" id="A0A3E5DZJ0"/>
<dbReference type="Gene3D" id="3.10.560.10">
    <property type="entry name" value="Outer membrane lipoprotein wza domain like"/>
    <property type="match status" value="1"/>
</dbReference>
<evidence type="ECO:0000256" key="3">
    <source>
        <dbReference type="ARBA" id="ARBA00022448"/>
    </source>
</evidence>
<dbReference type="PROSITE" id="PS51257">
    <property type="entry name" value="PROKAR_LIPOPROTEIN"/>
    <property type="match status" value="1"/>
</dbReference>
<reference evidence="20" key="3">
    <citation type="submission" date="2022-11" db="EMBL/GenBank/DDBJ databases">
        <title>Genomic repertoires linked with pathogenic potency of arthritogenic Prevotella copri isolated from the gut of rheumatoid arthritis patients.</title>
        <authorList>
            <person name="Nii T."/>
            <person name="Maeda Y."/>
            <person name="Motooka D."/>
            <person name="Naito M."/>
            <person name="Matsumoto Y."/>
            <person name="Ogawa T."/>
            <person name="Oguro-Igashira E."/>
            <person name="Kishikawa T."/>
            <person name="Yamashita M."/>
            <person name="Koizumi S."/>
            <person name="Kurakawa T."/>
            <person name="Okumura R."/>
            <person name="Kayama H."/>
            <person name="Murakami M."/>
            <person name="Sakaguchi T."/>
            <person name="Das B."/>
            <person name="Nakamura S."/>
            <person name="Okada Y."/>
            <person name="Kumanogoh A."/>
            <person name="Takeda K."/>
        </authorList>
    </citation>
    <scope>NUCLEOTIDE SEQUENCE</scope>
    <source>
        <strain evidence="20">N016-13</strain>
    </source>
</reference>
<evidence type="ECO:0000256" key="4">
    <source>
        <dbReference type="ARBA" id="ARBA00022452"/>
    </source>
</evidence>
<evidence type="ECO:0000313" key="19">
    <source>
        <dbReference type="EMBL" id="MCP9599251.1"/>
    </source>
</evidence>
<dbReference type="InterPro" id="IPR054765">
    <property type="entry name" value="SLBB_dom"/>
</dbReference>
<reference evidence="19" key="2">
    <citation type="submission" date="2022-07" db="EMBL/GenBank/DDBJ databases">
        <title>Prevotella copri.</title>
        <authorList>
            <person name="Yang C."/>
        </authorList>
    </citation>
    <scope>NUCLEOTIDE SEQUENCE</scope>
    <source>
        <strain evidence="19">HF1476</strain>
    </source>
</reference>
<evidence type="ECO:0000259" key="18">
    <source>
        <dbReference type="Pfam" id="PF22461"/>
    </source>
</evidence>
<dbReference type="Proteomes" id="UP000286113">
    <property type="component" value="Unassembled WGS sequence"/>
</dbReference>
<dbReference type="PANTHER" id="PTHR33619:SF3">
    <property type="entry name" value="POLYSACCHARIDE EXPORT PROTEIN GFCE-RELATED"/>
    <property type="match status" value="1"/>
</dbReference>
<evidence type="ECO:0000256" key="13">
    <source>
        <dbReference type="ARBA" id="ARBA00023237"/>
    </source>
</evidence>
<comment type="subcellular location">
    <subcellularLocation>
        <location evidence="1">Cell outer membrane</location>
        <topology evidence="1">Multi-pass membrane protein</topology>
    </subcellularLocation>
</comment>
<evidence type="ECO:0000256" key="1">
    <source>
        <dbReference type="ARBA" id="ARBA00004571"/>
    </source>
</evidence>
<dbReference type="GO" id="GO:0006811">
    <property type="term" value="P:monoatomic ion transport"/>
    <property type="evidence" value="ECO:0007669"/>
    <property type="project" value="UniProtKB-KW"/>
</dbReference>
<dbReference type="InterPro" id="IPR003715">
    <property type="entry name" value="Poly_export_N"/>
</dbReference>
<keyword evidence="3" id="KW-0813">Transport</keyword>
<evidence type="ECO:0000256" key="16">
    <source>
        <dbReference type="SAM" id="SignalP"/>
    </source>
</evidence>
<dbReference type="EMBL" id="JANDWN010000008">
    <property type="protein sequence ID" value="MCP9599251.1"/>
    <property type="molecule type" value="Genomic_DNA"/>
</dbReference>
<keyword evidence="15" id="KW-1133">Transmembrane helix</keyword>
<dbReference type="GO" id="GO:0015159">
    <property type="term" value="F:polysaccharide transmembrane transporter activity"/>
    <property type="evidence" value="ECO:0007669"/>
    <property type="project" value="InterPro"/>
</dbReference>
<dbReference type="Pfam" id="PF02563">
    <property type="entry name" value="Poly_export"/>
    <property type="match status" value="1"/>
</dbReference>
<evidence type="ECO:0000256" key="7">
    <source>
        <dbReference type="ARBA" id="ARBA00022729"/>
    </source>
</evidence>
<evidence type="ECO:0000256" key="5">
    <source>
        <dbReference type="ARBA" id="ARBA00022597"/>
    </source>
</evidence>